<feature type="binding site" evidence="3">
    <location>
        <begin position="75"/>
        <end position="77"/>
    </location>
    <ligand>
        <name>substrate</name>
    </ligand>
</feature>
<feature type="binding site" evidence="3">
    <location>
        <position position="81"/>
    </location>
    <ligand>
        <name>substrate</name>
    </ligand>
</feature>
<comment type="function">
    <text evidence="3">Catalyzes the sequential condensation of isopentenyl diphosphate (IPP) with geranylgeranyl diphosphate (GGPP) to yield (2Z,6Z,10Z,14Z,18Z,22Z,26Z,30E,34E,38E)-undecaprenyl diphosphate (tritrans,heptacis-UPP). It is probably the precursor of glycosyl carrier lipids.</text>
</comment>
<dbReference type="HOGENOM" id="CLU_038505_2_0_2"/>
<evidence type="ECO:0000256" key="2">
    <source>
        <dbReference type="ARBA" id="ARBA00022842"/>
    </source>
</evidence>
<dbReference type="eggNOG" id="arCOG01532">
    <property type="taxonomic scope" value="Archaea"/>
</dbReference>
<dbReference type="Pfam" id="PF01255">
    <property type="entry name" value="Prenyltransf"/>
    <property type="match status" value="1"/>
</dbReference>
<dbReference type="KEGG" id="apo:Arcpr_0491"/>
<dbReference type="HAMAP" id="MF_01139">
    <property type="entry name" value="ISPT"/>
    <property type="match status" value="1"/>
</dbReference>
<feature type="coiled-coil region" evidence="4">
    <location>
        <begin position="90"/>
        <end position="146"/>
    </location>
</feature>
<comment type="caution">
    <text evidence="3">Lacks conserved residue(s) required for the propagation of feature annotation.</text>
</comment>
<keyword evidence="4" id="KW-0175">Coiled coil</keyword>
<feature type="binding site" evidence="3">
    <location>
        <position position="201"/>
    </location>
    <ligand>
        <name>substrate</name>
    </ligand>
</feature>
<gene>
    <name evidence="3" type="primary">uppS</name>
    <name evidence="5" type="ordered locus">Arcpr_0491</name>
</gene>
<dbReference type="GO" id="GO:0045547">
    <property type="term" value="F:ditrans,polycis-polyprenyl diphosphate synthase [(2E,6E)-farnesyl diphosphate specific] activity"/>
    <property type="evidence" value="ECO:0007669"/>
    <property type="project" value="TreeGrafter"/>
</dbReference>
<evidence type="ECO:0000256" key="4">
    <source>
        <dbReference type="SAM" id="Coils"/>
    </source>
</evidence>
<feature type="binding site" evidence="3">
    <location>
        <position position="79"/>
    </location>
    <ligand>
        <name>substrate</name>
    </ligand>
</feature>
<dbReference type="PANTHER" id="PTHR10291:SF43">
    <property type="entry name" value="DEHYDRODOLICHYL DIPHOSPHATE SYNTHASE COMPLEX SUBUNIT DHDDS"/>
    <property type="match status" value="1"/>
</dbReference>
<feature type="active site" description="Proton acceptor" evidence="3">
    <location>
        <position position="78"/>
    </location>
</feature>
<dbReference type="AlphaFoldDB" id="D2RGY2"/>
<dbReference type="GO" id="GO:0000287">
    <property type="term" value="F:magnesium ion binding"/>
    <property type="evidence" value="ECO:0007669"/>
    <property type="project" value="UniProtKB-UniRule"/>
</dbReference>
<dbReference type="Proteomes" id="UP000001901">
    <property type="component" value="Chromosome"/>
</dbReference>
<keyword evidence="1 3" id="KW-0808">Transferase</keyword>
<dbReference type="FunFam" id="3.40.1180.10:FF:000005">
    <property type="entry name" value="Alkyl transferase"/>
    <property type="match status" value="1"/>
</dbReference>
<comment type="cofactor">
    <cofactor evidence="3">
        <name>Mg(2+)</name>
        <dbReference type="ChEBI" id="CHEBI:18420"/>
    </cofactor>
    <text evidence="3">Binds 2 magnesium ions per subunit.</text>
</comment>
<accession>D2RGY2</accession>
<keyword evidence="2 3" id="KW-0460">Magnesium</keyword>
<feature type="binding site" evidence="3">
    <location>
        <position position="30"/>
    </location>
    <ligand>
        <name>Mg(2+)</name>
        <dbReference type="ChEBI" id="CHEBI:18420"/>
    </ligand>
</feature>
<evidence type="ECO:0000256" key="3">
    <source>
        <dbReference type="HAMAP-Rule" id="MF_01139"/>
    </source>
</evidence>
<feature type="active site" evidence="3">
    <location>
        <position position="30"/>
    </location>
</feature>
<dbReference type="Gene3D" id="3.40.1180.10">
    <property type="entry name" value="Decaprenyl diphosphate synthase-like"/>
    <property type="match status" value="1"/>
</dbReference>
<dbReference type="InterPro" id="IPR036424">
    <property type="entry name" value="UPP_synth-like_sf"/>
</dbReference>
<dbReference type="PaxDb" id="572546-Arcpr_0491"/>
<dbReference type="EMBL" id="CP001857">
    <property type="protein sequence ID" value="ADB57557.1"/>
    <property type="molecule type" value="Genomic_DNA"/>
</dbReference>
<dbReference type="RefSeq" id="WP_012939893.1">
    <property type="nucleotide sequence ID" value="NC_013741.1"/>
</dbReference>
<name>D2RGY2_ARCPA</name>
<dbReference type="OrthoDB" id="8293at2157"/>
<proteinExistence type="inferred from homology"/>
<dbReference type="PROSITE" id="PS01066">
    <property type="entry name" value="UPP_SYNTHASE"/>
    <property type="match status" value="1"/>
</dbReference>
<comment type="catalytic activity">
    <reaction evidence="3">
        <text>geranylgeranyl diphosphate + 7 isopentenyl diphosphate = tri-trans,hepta-cis-undecaprenyl diphosphate + 7 diphosphate</text>
        <dbReference type="Rhea" id="RHEA:27622"/>
        <dbReference type="ChEBI" id="CHEBI:33019"/>
        <dbReference type="ChEBI" id="CHEBI:57533"/>
        <dbReference type="ChEBI" id="CHEBI:60388"/>
        <dbReference type="ChEBI" id="CHEBI:128769"/>
        <dbReference type="EC" id="2.5.1.89"/>
    </reaction>
</comment>
<keyword evidence="3" id="KW-0479">Metal-binding</keyword>
<sequence length="252" mass="30236">MKAIYKLYEIKLLKEVKKFPPPKHVAFIMDGNRRYAKKKGLPSYMGHFFGSRKAEEVLKWCLELKIKTVTAYAFSTENFRRSEEEKINLFKLMERELRRLMEDRRIHKNKVRVRIVGKRELLPENVQKVVDDLERATRDYDRYNLNIALAYGGRQELVDAIRCVLRLVEGGKIRPEEIDRHLIERFLYSDNGYESVDILIRTGGEQRLSNFLPWQTTNCLAYFSDVFWPEFRKIDFLRAIRMWQRRVFAKSF</sequence>
<dbReference type="PANTHER" id="PTHR10291">
    <property type="entry name" value="DEHYDRODOLICHYL DIPHOSPHATE SYNTHASE FAMILY MEMBER"/>
    <property type="match status" value="1"/>
</dbReference>
<feature type="binding site" evidence="3">
    <location>
        <position position="47"/>
    </location>
    <ligand>
        <name>substrate</name>
    </ligand>
</feature>
<dbReference type="GO" id="GO:0016094">
    <property type="term" value="P:polyprenol biosynthetic process"/>
    <property type="evidence" value="ECO:0007669"/>
    <property type="project" value="TreeGrafter"/>
</dbReference>
<dbReference type="EC" id="2.5.1.89" evidence="3"/>
<keyword evidence="6" id="KW-1185">Reference proteome</keyword>
<evidence type="ECO:0000313" key="6">
    <source>
        <dbReference type="Proteomes" id="UP000001901"/>
    </source>
</evidence>
<reference evidence="5 6" key="1">
    <citation type="journal article" date="2010" name="Stand. Genomic Sci.">
        <title>Complete genome sequence of Archaeoglobus profundus type strain (AV18).</title>
        <authorList>
            <person name="von Jan M."/>
            <person name="Lapidus A."/>
            <person name="Del Rio T.G."/>
            <person name="Copeland A."/>
            <person name="Tice H."/>
            <person name="Cheng J.F."/>
            <person name="Lucas S."/>
            <person name="Chen F."/>
            <person name="Nolan M."/>
            <person name="Goodwin L."/>
            <person name="Han C."/>
            <person name="Pitluck S."/>
            <person name="Liolios K."/>
            <person name="Ivanova N."/>
            <person name="Mavromatis K."/>
            <person name="Ovchinnikova G."/>
            <person name="Chertkov O."/>
            <person name="Pati A."/>
            <person name="Chen A."/>
            <person name="Palaniappan K."/>
            <person name="Land M."/>
            <person name="Hauser L."/>
            <person name="Chang Y.J."/>
            <person name="Jeffries C.D."/>
            <person name="Saunders E."/>
            <person name="Brettin T."/>
            <person name="Detter J.C."/>
            <person name="Chain P."/>
            <person name="Eichinger K."/>
            <person name="Huber H."/>
            <person name="Spring S."/>
            <person name="Rohde M."/>
            <person name="Goker M."/>
            <person name="Wirth R."/>
            <person name="Woyke T."/>
            <person name="Bristow J."/>
            <person name="Eisen J.A."/>
            <person name="Markowitz V."/>
            <person name="Hugenholtz P."/>
            <person name="Kyrpides N.C."/>
            <person name="Klenk H.P."/>
        </authorList>
    </citation>
    <scope>NUCLEOTIDE SEQUENCE [LARGE SCALE GENOMIC DNA]</scope>
    <source>
        <strain evidence="6">DSM 5631 / JCM 9629 / NBRC 100127 / Av18</strain>
    </source>
</reference>
<dbReference type="NCBIfam" id="TIGR00055">
    <property type="entry name" value="uppS"/>
    <property type="match status" value="1"/>
</dbReference>
<dbReference type="SUPFAM" id="SSF64005">
    <property type="entry name" value="Undecaprenyl diphosphate synthase"/>
    <property type="match status" value="1"/>
</dbReference>
<dbReference type="InterPro" id="IPR001441">
    <property type="entry name" value="UPP_synth-like"/>
</dbReference>
<evidence type="ECO:0000313" key="5">
    <source>
        <dbReference type="EMBL" id="ADB57557.1"/>
    </source>
</evidence>
<feature type="binding site" evidence="3">
    <location>
        <begin position="31"/>
        <end position="34"/>
    </location>
    <ligand>
        <name>substrate</name>
    </ligand>
</feature>
<evidence type="ECO:0000256" key="1">
    <source>
        <dbReference type="ARBA" id="ARBA00022679"/>
    </source>
</evidence>
<dbReference type="CDD" id="cd00475">
    <property type="entry name" value="Cis_IPPS"/>
    <property type="match status" value="1"/>
</dbReference>
<dbReference type="InterPro" id="IPR018520">
    <property type="entry name" value="UPP_synth-like_CS"/>
</dbReference>
<dbReference type="GeneID" id="8739150"/>
<dbReference type="STRING" id="572546.Arcpr_0491"/>
<comment type="subunit">
    <text evidence="3">Homodimer.</text>
</comment>
<protein>
    <recommendedName>
        <fullName evidence="3">Tritrans,polycis-undecaprenyl-diphosphate synthase (geranylgeranyl-diphosphate specific)</fullName>
        <ecNumber evidence="3">2.5.1.89</ecNumber>
    </recommendedName>
    <alternativeName>
        <fullName evidence="3">Undecaprenyl diphosphate synthase</fullName>
        <shortName evidence="3">UDS</shortName>
    </alternativeName>
    <alternativeName>
        <fullName evidence="3">Undecaprenyl pyrophosphate synthase</fullName>
        <shortName evidence="3">UPP synthase</shortName>
    </alternativeName>
</protein>
<comment type="similarity">
    <text evidence="3">Belongs to the UPP synthase family.</text>
</comment>
<organism evidence="5 6">
    <name type="scientific">Archaeoglobus profundus (strain DSM 5631 / JCM 9629 / NBRC 100127 / Av18)</name>
    <dbReference type="NCBI Taxonomy" id="572546"/>
    <lineage>
        <taxon>Archaea</taxon>
        <taxon>Methanobacteriati</taxon>
        <taxon>Methanobacteriota</taxon>
        <taxon>Archaeoglobi</taxon>
        <taxon>Archaeoglobales</taxon>
        <taxon>Archaeoglobaceae</taxon>
        <taxon>Archaeoglobus</taxon>
    </lineage>
</organism>
<feature type="binding site" evidence="3">
    <location>
        <begin position="207"/>
        <end position="209"/>
    </location>
    <ligand>
        <name>substrate</name>
    </ligand>
</feature>